<dbReference type="RefSeq" id="XP_020840782.1">
    <property type="nucleotide sequence ID" value="XM_020985123.1"/>
</dbReference>
<gene>
    <name evidence="3" type="primary">LOC110207458</name>
</gene>
<proteinExistence type="predicted"/>
<accession>A0A6P5K7A6</accession>
<dbReference type="GeneID" id="110207458"/>
<feature type="region of interest" description="Disordered" evidence="1">
    <location>
        <begin position="1"/>
        <end position="71"/>
    </location>
</feature>
<name>A0A6P5K7A6_PHACI</name>
<dbReference type="Proteomes" id="UP000515140">
    <property type="component" value="Unplaced"/>
</dbReference>
<reference evidence="3" key="1">
    <citation type="submission" date="2025-08" db="UniProtKB">
        <authorList>
            <consortium name="RefSeq"/>
        </authorList>
    </citation>
    <scope>IDENTIFICATION</scope>
    <source>
        <tissue evidence="3">Spleen</tissue>
    </source>
</reference>
<feature type="compositionally biased region" description="Low complexity" evidence="1">
    <location>
        <begin position="100"/>
        <end position="109"/>
    </location>
</feature>
<sequence>MAAAGSSEEKPPLRREGREEGRRKGGQALPGAAQPPPRTVSGPWPAFVSGLGGGASLGLAAQSRPALPRPRGRVSLAVRGLSLAPGTRMGLGLELGRGPGPESSGGPERSGTEKGFPSARTPREAGLGGGGGAGRPLLGSLVRGFVVMGPVFAANMAEMQKFKVYMILPCSC</sequence>
<evidence type="ECO:0000313" key="2">
    <source>
        <dbReference type="Proteomes" id="UP000515140"/>
    </source>
</evidence>
<evidence type="ECO:0000313" key="3">
    <source>
        <dbReference type="RefSeq" id="XP_020840782.1"/>
    </source>
</evidence>
<dbReference type="KEGG" id="pcw:110207458"/>
<protein>
    <submittedName>
        <fullName evidence="3">Uncharacterized protein LOC110207458</fullName>
    </submittedName>
</protein>
<feature type="region of interest" description="Disordered" evidence="1">
    <location>
        <begin position="87"/>
        <end position="132"/>
    </location>
</feature>
<organism evidence="2 3">
    <name type="scientific">Phascolarctos cinereus</name>
    <name type="common">Koala</name>
    <dbReference type="NCBI Taxonomy" id="38626"/>
    <lineage>
        <taxon>Eukaryota</taxon>
        <taxon>Metazoa</taxon>
        <taxon>Chordata</taxon>
        <taxon>Craniata</taxon>
        <taxon>Vertebrata</taxon>
        <taxon>Euteleostomi</taxon>
        <taxon>Mammalia</taxon>
        <taxon>Metatheria</taxon>
        <taxon>Diprotodontia</taxon>
        <taxon>Phascolarctidae</taxon>
        <taxon>Phascolarctos</taxon>
    </lineage>
</organism>
<dbReference type="AlphaFoldDB" id="A0A6P5K7A6"/>
<feature type="compositionally biased region" description="Basic and acidic residues" evidence="1">
    <location>
        <begin position="7"/>
        <end position="23"/>
    </location>
</feature>
<keyword evidence="2" id="KW-1185">Reference proteome</keyword>
<evidence type="ECO:0000256" key="1">
    <source>
        <dbReference type="SAM" id="MobiDB-lite"/>
    </source>
</evidence>
<dbReference type="InParanoid" id="A0A6P5K7A6"/>